<accession>A0A4P9VND7</accession>
<evidence type="ECO:0000256" key="2">
    <source>
        <dbReference type="SAM" id="Phobius"/>
    </source>
</evidence>
<dbReference type="Proteomes" id="UP000257039">
    <property type="component" value="Unassembled WGS sequence"/>
</dbReference>
<dbReference type="GO" id="GO:0042834">
    <property type="term" value="F:peptidoglycan binding"/>
    <property type="evidence" value="ECO:0007669"/>
    <property type="project" value="InterPro"/>
</dbReference>
<name>A0A4P9VND7_9GAMM</name>
<dbReference type="PANTHER" id="PTHR38687:SF1">
    <property type="entry name" value="CELL DIVISION PROTEIN DEDD"/>
    <property type="match status" value="1"/>
</dbReference>
<dbReference type="AlphaFoldDB" id="A0A4P9VND7"/>
<keyword evidence="5" id="KW-1185">Reference proteome</keyword>
<dbReference type="SUPFAM" id="SSF110997">
    <property type="entry name" value="Sporulation related repeat"/>
    <property type="match status" value="1"/>
</dbReference>
<dbReference type="EMBL" id="NDXW01000001">
    <property type="protein sequence ID" value="RDH44416.1"/>
    <property type="molecule type" value="Genomic_DNA"/>
</dbReference>
<organism evidence="4 5">
    <name type="scientific">Zooshikella ganghwensis</name>
    <dbReference type="NCBI Taxonomy" id="202772"/>
    <lineage>
        <taxon>Bacteria</taxon>
        <taxon>Pseudomonadati</taxon>
        <taxon>Pseudomonadota</taxon>
        <taxon>Gammaproteobacteria</taxon>
        <taxon>Oceanospirillales</taxon>
        <taxon>Zooshikellaceae</taxon>
        <taxon>Zooshikella</taxon>
    </lineage>
</organism>
<feature type="transmembrane region" description="Helical" evidence="2">
    <location>
        <begin position="12"/>
        <end position="29"/>
    </location>
</feature>
<dbReference type="PROSITE" id="PS51724">
    <property type="entry name" value="SPOR"/>
    <property type="match status" value="1"/>
</dbReference>
<dbReference type="GO" id="GO:0032153">
    <property type="term" value="C:cell division site"/>
    <property type="evidence" value="ECO:0007669"/>
    <property type="project" value="TreeGrafter"/>
</dbReference>
<keyword evidence="2" id="KW-0472">Membrane</keyword>
<feature type="domain" description="SPOR" evidence="3">
    <location>
        <begin position="146"/>
        <end position="226"/>
    </location>
</feature>
<gene>
    <name evidence="4" type="ORF">B9G39_13760</name>
</gene>
<feature type="compositionally biased region" description="Low complexity" evidence="1">
    <location>
        <begin position="90"/>
        <end position="101"/>
    </location>
</feature>
<comment type="caution">
    <text evidence="4">The sequence shown here is derived from an EMBL/GenBank/DDBJ whole genome shotgun (WGS) entry which is preliminary data.</text>
</comment>
<sequence length="228" mass="25027">MLIDDGLKQRVVGAIVLVAIAAIFLPWLFDEKTTYERVSAELPPPPPAIAEPDFVDEARTQAKKELAAINPNPEQAEVVIDEPVLDETTASTAALDTTSVSEKTDDVSSEPNQDTQQVVEQSVAEQPATEVVQQNDIEDKPSLDAKGLPISWTIQVGTFADSNNANSLVKKLQTEGYKAYSQKLPSNKHGVITRVFVGPRFTKKQLQPVVQALHEKWQLDGIIVRYTP</sequence>
<evidence type="ECO:0000313" key="5">
    <source>
        <dbReference type="Proteomes" id="UP000257039"/>
    </source>
</evidence>
<dbReference type="RefSeq" id="WP_094787572.1">
    <property type="nucleotide sequence ID" value="NZ_NDXW01000001.1"/>
</dbReference>
<dbReference type="PANTHER" id="PTHR38687">
    <property type="entry name" value="CELL DIVISION PROTEIN DEDD-RELATED"/>
    <property type="match status" value="1"/>
</dbReference>
<keyword evidence="2" id="KW-1133">Transmembrane helix</keyword>
<feature type="region of interest" description="Disordered" evidence="1">
    <location>
        <begin position="90"/>
        <end position="115"/>
    </location>
</feature>
<dbReference type="Pfam" id="PF05036">
    <property type="entry name" value="SPOR"/>
    <property type="match status" value="1"/>
</dbReference>
<dbReference type="InterPro" id="IPR052521">
    <property type="entry name" value="Cell_div_SPOR-domain"/>
</dbReference>
<evidence type="ECO:0000313" key="4">
    <source>
        <dbReference type="EMBL" id="RDH44416.1"/>
    </source>
</evidence>
<dbReference type="GO" id="GO:0030428">
    <property type="term" value="C:cell septum"/>
    <property type="evidence" value="ECO:0007669"/>
    <property type="project" value="TreeGrafter"/>
</dbReference>
<reference evidence="4 5" key="1">
    <citation type="submission" date="2017-04" db="EMBL/GenBank/DDBJ databases">
        <title>Draft genome sequence of Zooshikella ganghwensis VG4 isolated from Red Sea sediments.</title>
        <authorList>
            <person name="Rehman Z."/>
            <person name="Alam I."/>
            <person name="Kamau A."/>
            <person name="Bajic V."/>
            <person name="Leiknes T."/>
        </authorList>
    </citation>
    <scope>NUCLEOTIDE SEQUENCE [LARGE SCALE GENOMIC DNA]</scope>
    <source>
        <strain evidence="4 5">VG4</strain>
    </source>
</reference>
<evidence type="ECO:0000256" key="1">
    <source>
        <dbReference type="SAM" id="MobiDB-lite"/>
    </source>
</evidence>
<keyword evidence="2" id="KW-0812">Transmembrane</keyword>
<dbReference type="Gene3D" id="3.30.70.1070">
    <property type="entry name" value="Sporulation related repeat"/>
    <property type="match status" value="1"/>
</dbReference>
<protein>
    <recommendedName>
        <fullName evidence="3">SPOR domain-containing protein</fullName>
    </recommendedName>
</protein>
<proteinExistence type="predicted"/>
<dbReference type="InterPro" id="IPR007730">
    <property type="entry name" value="SPOR-like_dom"/>
</dbReference>
<evidence type="ECO:0000259" key="3">
    <source>
        <dbReference type="PROSITE" id="PS51724"/>
    </source>
</evidence>
<dbReference type="GO" id="GO:0032506">
    <property type="term" value="P:cytokinetic process"/>
    <property type="evidence" value="ECO:0007669"/>
    <property type="project" value="TreeGrafter"/>
</dbReference>
<dbReference type="InterPro" id="IPR036680">
    <property type="entry name" value="SPOR-like_sf"/>
</dbReference>